<protein>
    <submittedName>
        <fullName evidence="1">Uncharacterized protein</fullName>
    </submittedName>
</protein>
<proteinExistence type="predicted"/>
<accession>A0AAV0WS22</accession>
<evidence type="ECO:0000313" key="2">
    <source>
        <dbReference type="Proteomes" id="UP001160148"/>
    </source>
</evidence>
<dbReference type="AlphaFoldDB" id="A0AAV0WS22"/>
<dbReference type="InterPro" id="IPR005312">
    <property type="entry name" value="DUF1759"/>
</dbReference>
<gene>
    <name evidence="1" type="ORF">MEUPH1_LOCUS13877</name>
</gene>
<keyword evidence="2" id="KW-1185">Reference proteome</keyword>
<name>A0AAV0WS22_9HEMI</name>
<dbReference type="Proteomes" id="UP001160148">
    <property type="component" value="Unassembled WGS sequence"/>
</dbReference>
<reference evidence="1 2" key="1">
    <citation type="submission" date="2023-01" db="EMBL/GenBank/DDBJ databases">
        <authorList>
            <person name="Whitehead M."/>
        </authorList>
    </citation>
    <scope>NUCLEOTIDE SEQUENCE [LARGE SCALE GENOMIC DNA]</scope>
</reference>
<evidence type="ECO:0000313" key="1">
    <source>
        <dbReference type="EMBL" id="CAI6358352.1"/>
    </source>
</evidence>
<sequence length="136" mass="15611">MSIVHNNKTIDDVHRMYYLKTRLQGQAAEVISTLSLTALNYKEAWSLLVNRYDNKRLIVQKHLHHLLSQPVINGKSVNALRSLLDITSKHLSALKVLELPVKHWDAILVYIVSNRLPSNIMQTWEIDSCRSTDLPS</sequence>
<organism evidence="1 2">
    <name type="scientific">Macrosiphum euphorbiae</name>
    <name type="common">potato aphid</name>
    <dbReference type="NCBI Taxonomy" id="13131"/>
    <lineage>
        <taxon>Eukaryota</taxon>
        <taxon>Metazoa</taxon>
        <taxon>Ecdysozoa</taxon>
        <taxon>Arthropoda</taxon>
        <taxon>Hexapoda</taxon>
        <taxon>Insecta</taxon>
        <taxon>Pterygota</taxon>
        <taxon>Neoptera</taxon>
        <taxon>Paraneoptera</taxon>
        <taxon>Hemiptera</taxon>
        <taxon>Sternorrhyncha</taxon>
        <taxon>Aphidomorpha</taxon>
        <taxon>Aphidoidea</taxon>
        <taxon>Aphididae</taxon>
        <taxon>Macrosiphini</taxon>
        <taxon>Macrosiphum</taxon>
    </lineage>
</organism>
<dbReference type="Pfam" id="PF03564">
    <property type="entry name" value="DUF1759"/>
    <property type="match status" value="1"/>
</dbReference>
<dbReference type="EMBL" id="CARXXK010000002">
    <property type="protein sequence ID" value="CAI6358352.1"/>
    <property type="molecule type" value="Genomic_DNA"/>
</dbReference>
<comment type="caution">
    <text evidence="1">The sequence shown here is derived from an EMBL/GenBank/DDBJ whole genome shotgun (WGS) entry which is preliminary data.</text>
</comment>